<name>A0A318KA54_9NOCA</name>
<comment type="similarity">
    <text evidence="1">Belongs to the iron-containing alcohol dehydrogenase family.</text>
</comment>
<evidence type="ECO:0000313" key="14">
    <source>
        <dbReference type="Proteomes" id="UP000247569"/>
    </source>
</evidence>
<evidence type="ECO:0000256" key="7">
    <source>
        <dbReference type="ARBA" id="ARBA00040132"/>
    </source>
</evidence>
<accession>A0A318KA54</accession>
<dbReference type="Pfam" id="PF00465">
    <property type="entry name" value="Fe-ADH"/>
    <property type="match status" value="1"/>
</dbReference>
<evidence type="ECO:0000256" key="5">
    <source>
        <dbReference type="ARBA" id="ARBA00037918"/>
    </source>
</evidence>
<dbReference type="GO" id="GO:0008888">
    <property type="term" value="F:glycerol dehydrogenase (NAD+) activity"/>
    <property type="evidence" value="ECO:0007669"/>
    <property type="project" value="UniProtKB-EC"/>
</dbReference>
<dbReference type="Proteomes" id="UP000247569">
    <property type="component" value="Unassembled WGS sequence"/>
</dbReference>
<dbReference type="PROSITE" id="PS00913">
    <property type="entry name" value="ADH_IRON_1"/>
    <property type="match status" value="1"/>
</dbReference>
<feature type="binding site" evidence="11">
    <location>
        <begin position="118"/>
        <end position="121"/>
    </location>
    <ligand>
        <name>NAD(+)</name>
        <dbReference type="ChEBI" id="CHEBI:57540"/>
    </ligand>
</feature>
<dbReference type="SUPFAM" id="SSF56796">
    <property type="entry name" value="Dehydroquinate synthase-like"/>
    <property type="match status" value="1"/>
</dbReference>
<dbReference type="PIRSF" id="PIRSF000112">
    <property type="entry name" value="Glycerol_dehydrogenase"/>
    <property type="match status" value="1"/>
</dbReference>
<feature type="binding site" evidence="11">
    <location>
        <position position="129"/>
    </location>
    <ligand>
        <name>NAD(+)</name>
        <dbReference type="ChEBI" id="CHEBI:57540"/>
    </ligand>
</feature>
<dbReference type="GO" id="GO:0046872">
    <property type="term" value="F:metal ion binding"/>
    <property type="evidence" value="ECO:0007669"/>
    <property type="project" value="UniProtKB-KW"/>
</dbReference>
<dbReference type="InterPro" id="IPR001670">
    <property type="entry name" value="ADH_Fe/GldA"/>
</dbReference>
<evidence type="ECO:0000256" key="10">
    <source>
        <dbReference type="PIRSR" id="PIRSR000112-2"/>
    </source>
</evidence>
<evidence type="ECO:0000256" key="4">
    <source>
        <dbReference type="ARBA" id="ARBA00023027"/>
    </source>
</evidence>
<dbReference type="Gene3D" id="3.40.50.1970">
    <property type="match status" value="1"/>
</dbReference>
<evidence type="ECO:0000256" key="11">
    <source>
        <dbReference type="PIRSR" id="PIRSR000112-3"/>
    </source>
</evidence>
<dbReference type="Gene3D" id="1.20.1090.10">
    <property type="entry name" value="Dehydroquinate synthase-like - alpha domain"/>
    <property type="match status" value="1"/>
</dbReference>
<feature type="binding site" evidence="9">
    <location>
        <position position="173"/>
    </location>
    <ligand>
        <name>glycerol</name>
        <dbReference type="ChEBI" id="CHEBI:17754"/>
    </ligand>
</feature>
<dbReference type="PANTHER" id="PTHR43616">
    <property type="entry name" value="GLYCEROL DEHYDROGENASE"/>
    <property type="match status" value="1"/>
</dbReference>
<dbReference type="InterPro" id="IPR018211">
    <property type="entry name" value="ADH_Fe_CS"/>
</dbReference>
<feature type="binding site" evidence="11">
    <location>
        <position position="133"/>
    </location>
    <ligand>
        <name>NAD(+)</name>
        <dbReference type="ChEBI" id="CHEBI:57540"/>
    </ligand>
</feature>
<comment type="catalytic activity">
    <reaction evidence="8">
        <text>glycerol + NAD(+) = dihydroxyacetone + NADH + H(+)</text>
        <dbReference type="Rhea" id="RHEA:13769"/>
        <dbReference type="ChEBI" id="CHEBI:15378"/>
        <dbReference type="ChEBI" id="CHEBI:16016"/>
        <dbReference type="ChEBI" id="CHEBI:17754"/>
        <dbReference type="ChEBI" id="CHEBI:57540"/>
        <dbReference type="ChEBI" id="CHEBI:57945"/>
        <dbReference type="EC" id="1.1.1.6"/>
    </reaction>
</comment>
<keyword evidence="4 11" id="KW-0520">NAD</keyword>
<evidence type="ECO:0000256" key="8">
    <source>
        <dbReference type="ARBA" id="ARBA00049006"/>
    </source>
</evidence>
<keyword evidence="9" id="KW-0862">Zinc</keyword>
<dbReference type="PANTHER" id="PTHR43616:SF5">
    <property type="entry name" value="GLYCEROL DEHYDROGENASE 1"/>
    <property type="match status" value="1"/>
</dbReference>
<reference evidence="13 14" key="1">
    <citation type="submission" date="2018-05" db="EMBL/GenBank/DDBJ databases">
        <title>Genomic Encyclopedia of Type Strains, Phase IV (KMG-IV): sequencing the most valuable type-strain genomes for metagenomic binning, comparative biology and taxonomic classification.</title>
        <authorList>
            <person name="Goeker M."/>
        </authorList>
    </citation>
    <scope>NUCLEOTIDE SEQUENCE [LARGE SCALE GENOMIC DNA]</scope>
    <source>
        <strain evidence="13 14">DSM 44704</strain>
    </source>
</reference>
<dbReference type="CDD" id="cd08170">
    <property type="entry name" value="GlyDH"/>
    <property type="match status" value="1"/>
</dbReference>
<dbReference type="InterPro" id="IPR016205">
    <property type="entry name" value="Glycerol_DH"/>
</dbReference>
<feature type="binding site" evidence="11">
    <location>
        <position position="127"/>
    </location>
    <ligand>
        <name>NAD(+)</name>
        <dbReference type="ChEBI" id="CHEBI:57540"/>
    </ligand>
</feature>
<sequence length="364" mass="37427">MLSVFSSPGHYVQGRAATEQLGAEMARLGIEGPVTIVAGRSAHRLLAEAWERSLTDAKIAYSVHLSSGECTRAEIARITAGVRDSGSTAVLGAGGGKVLDSARAVADDLGLPMISCPTTASSDAPCSALSVIYTDAGEVETYQLVRRNPALVLVDTSAIAQAPARLLVAGMGDALATWFEARTCSAARVRNMRGGASTRSATALAELCYRTLLADGPQALAAVREHAVTPALERIVEANTLLSGLGFESSGLAAAHAVHNGLTAAPATHAFLHGEKVAFGVLTQLVLEGADSAEIDTVLDFCVEVGLPTTLAALGLPDPDPTTLSAIATRATAPTETIHNEPFAVDADMTVAALRTADALGRTH</sequence>
<evidence type="ECO:0000256" key="6">
    <source>
        <dbReference type="ARBA" id="ARBA00039147"/>
    </source>
</evidence>
<evidence type="ECO:0000256" key="2">
    <source>
        <dbReference type="ARBA" id="ARBA00022723"/>
    </source>
</evidence>
<dbReference type="EMBL" id="QJKF01000002">
    <property type="protein sequence ID" value="PXX68602.1"/>
    <property type="molecule type" value="Genomic_DNA"/>
</dbReference>
<dbReference type="AlphaFoldDB" id="A0A318KA54"/>
<comment type="pathway">
    <text evidence="5">Polyol metabolism; glycerol fermentation; glycerone phosphate from glycerol (oxidative route): step 1/2.</text>
</comment>
<keyword evidence="3" id="KW-0560">Oxidoreductase</keyword>
<organism evidence="13 14">
    <name type="scientific">Nocardia tenerifensis</name>
    <dbReference type="NCBI Taxonomy" id="228006"/>
    <lineage>
        <taxon>Bacteria</taxon>
        <taxon>Bacillati</taxon>
        <taxon>Actinomycetota</taxon>
        <taxon>Actinomycetes</taxon>
        <taxon>Mycobacteriales</taxon>
        <taxon>Nocardiaceae</taxon>
        <taxon>Nocardia</taxon>
    </lineage>
</organism>
<protein>
    <recommendedName>
        <fullName evidence="7">Glycerol dehydrogenase</fullName>
        <ecNumber evidence="6">1.1.1.6</ecNumber>
    </recommendedName>
</protein>
<dbReference type="PROSITE" id="PS00060">
    <property type="entry name" value="ADH_IRON_2"/>
    <property type="match status" value="1"/>
</dbReference>
<evidence type="ECO:0000256" key="1">
    <source>
        <dbReference type="ARBA" id="ARBA00007358"/>
    </source>
</evidence>
<feature type="binding site" evidence="11">
    <location>
        <begin position="96"/>
        <end position="100"/>
    </location>
    <ligand>
        <name>NAD(+)</name>
        <dbReference type="ChEBI" id="CHEBI:57540"/>
    </ligand>
</feature>
<feature type="binding site" evidence="9">
    <location>
        <position position="256"/>
    </location>
    <ligand>
        <name>glycerol</name>
        <dbReference type="ChEBI" id="CHEBI:17754"/>
    </ligand>
</feature>
<feature type="binding site" evidence="9">
    <location>
        <position position="273"/>
    </location>
    <ligand>
        <name>glycerol</name>
        <dbReference type="ChEBI" id="CHEBI:17754"/>
    </ligand>
</feature>
<dbReference type="OrthoDB" id="323926at2"/>
<feature type="domain" description="Alcohol dehydrogenase iron-type/glycerol dehydrogenase GldA" evidence="12">
    <location>
        <begin position="8"/>
        <end position="156"/>
    </location>
</feature>
<keyword evidence="2 9" id="KW-0479">Metal-binding</keyword>
<evidence type="ECO:0000259" key="12">
    <source>
        <dbReference type="Pfam" id="PF00465"/>
    </source>
</evidence>
<feature type="binding site" evidence="10">
    <location>
        <position position="123"/>
    </location>
    <ligand>
        <name>glycerol</name>
        <dbReference type="ChEBI" id="CHEBI:17754"/>
    </ligand>
</feature>
<evidence type="ECO:0000256" key="3">
    <source>
        <dbReference type="ARBA" id="ARBA00023002"/>
    </source>
</evidence>
<proteinExistence type="inferred from homology"/>
<dbReference type="RefSeq" id="WP_040738833.1">
    <property type="nucleotide sequence ID" value="NZ_QJKF01000002.1"/>
</dbReference>
<dbReference type="NCBIfam" id="NF006941">
    <property type="entry name" value="PRK09423.1"/>
    <property type="match status" value="1"/>
</dbReference>
<comment type="cofactor">
    <cofactor evidence="9">
        <name>Zn(2+)</name>
        <dbReference type="ChEBI" id="CHEBI:29105"/>
    </cofactor>
    <text evidence="9">Binds 1 zinc ion per subunit.</text>
</comment>
<dbReference type="EC" id="1.1.1.6" evidence="6"/>
<gene>
    <name evidence="13" type="ORF">DFR70_102285</name>
</gene>
<comment type="caution">
    <text evidence="13">The sequence shown here is derived from an EMBL/GenBank/DDBJ whole genome shotgun (WGS) entry which is preliminary data.</text>
</comment>
<keyword evidence="14" id="KW-1185">Reference proteome</keyword>
<evidence type="ECO:0000313" key="13">
    <source>
        <dbReference type="EMBL" id="PXX68602.1"/>
    </source>
</evidence>
<evidence type="ECO:0000256" key="9">
    <source>
        <dbReference type="PIRSR" id="PIRSR000112-1"/>
    </source>
</evidence>